<dbReference type="EMBL" id="CADCTG010000319">
    <property type="protein sequence ID" value="CAA9284512.1"/>
    <property type="molecule type" value="Genomic_DNA"/>
</dbReference>
<organism evidence="1">
    <name type="scientific">uncultured Acetobacteraceae bacterium</name>
    <dbReference type="NCBI Taxonomy" id="169975"/>
    <lineage>
        <taxon>Bacteria</taxon>
        <taxon>Pseudomonadati</taxon>
        <taxon>Pseudomonadota</taxon>
        <taxon>Alphaproteobacteria</taxon>
        <taxon>Acetobacterales</taxon>
        <taxon>Acetobacteraceae</taxon>
        <taxon>environmental samples</taxon>
    </lineage>
</organism>
<dbReference type="AlphaFoldDB" id="A0A6J4JQJ1"/>
<reference evidence="1" key="1">
    <citation type="submission" date="2020-02" db="EMBL/GenBank/DDBJ databases">
        <authorList>
            <person name="Meier V. D."/>
        </authorList>
    </citation>
    <scope>NUCLEOTIDE SEQUENCE</scope>
    <source>
        <strain evidence="1">AVDCRST_MAG08</strain>
    </source>
</reference>
<sequence>MIFHAAAGLSLIALSTCVSVATAVCFALIA</sequence>
<gene>
    <name evidence="1" type="ORF">AVDCRST_MAG08-4095</name>
</gene>
<accession>A0A6J4JQJ1</accession>
<name>A0A6J4JQJ1_9PROT</name>
<proteinExistence type="predicted"/>
<evidence type="ECO:0000313" key="1">
    <source>
        <dbReference type="EMBL" id="CAA9284512.1"/>
    </source>
</evidence>
<protein>
    <submittedName>
        <fullName evidence="1">Uncharacterized protein</fullName>
    </submittedName>
</protein>